<feature type="compositionally biased region" description="Basic and acidic residues" evidence="1">
    <location>
        <begin position="82"/>
        <end position="96"/>
    </location>
</feature>
<evidence type="ECO:0000313" key="3">
    <source>
        <dbReference type="Proteomes" id="UP000015106"/>
    </source>
</evidence>
<dbReference type="AlphaFoldDB" id="A0A8R7PXS0"/>
<reference evidence="2" key="3">
    <citation type="submission" date="2022-06" db="UniProtKB">
        <authorList>
            <consortium name="EnsemblPlants"/>
        </authorList>
    </citation>
    <scope>IDENTIFICATION</scope>
</reference>
<sequence length="126" mass="13012">MASSSRGRIGWAAFAVAGCSGQVSREGPSLVSRAKVAVPVMECGIGSALGGGGARGSGDGDAIWTAGGGCWGPACGVPQRTDRRPVSLWTESRKPSDMPPCGRRRRRPACARSAWRGSVVPERRAC</sequence>
<feature type="region of interest" description="Disordered" evidence="1">
    <location>
        <begin position="82"/>
        <end position="108"/>
    </location>
</feature>
<reference evidence="2" key="2">
    <citation type="submission" date="2018-03" db="EMBL/GenBank/DDBJ databases">
        <title>The Triticum urartu genome reveals the dynamic nature of wheat genome evolution.</title>
        <authorList>
            <person name="Ling H."/>
            <person name="Ma B."/>
            <person name="Shi X."/>
            <person name="Liu H."/>
            <person name="Dong L."/>
            <person name="Sun H."/>
            <person name="Cao Y."/>
            <person name="Gao Q."/>
            <person name="Zheng S."/>
            <person name="Li Y."/>
            <person name="Yu Y."/>
            <person name="Du H."/>
            <person name="Qi M."/>
            <person name="Li Y."/>
            <person name="Yu H."/>
            <person name="Cui Y."/>
            <person name="Wang N."/>
            <person name="Chen C."/>
            <person name="Wu H."/>
            <person name="Zhao Y."/>
            <person name="Zhang J."/>
            <person name="Li Y."/>
            <person name="Zhou W."/>
            <person name="Zhang B."/>
            <person name="Hu W."/>
            <person name="Eijk M."/>
            <person name="Tang J."/>
            <person name="Witsenboer H."/>
            <person name="Zhao S."/>
            <person name="Li Z."/>
            <person name="Zhang A."/>
            <person name="Wang D."/>
            <person name="Liang C."/>
        </authorList>
    </citation>
    <scope>NUCLEOTIDE SEQUENCE [LARGE SCALE GENOMIC DNA]</scope>
    <source>
        <strain evidence="2">cv. G1812</strain>
    </source>
</reference>
<name>A0A8R7PXS0_TRIUA</name>
<dbReference type="EnsemblPlants" id="TuG1812G0300004515.01.T01">
    <property type="protein sequence ID" value="TuG1812G0300004515.01.T01.cds321438"/>
    <property type="gene ID" value="TuG1812G0300004515.01"/>
</dbReference>
<protein>
    <submittedName>
        <fullName evidence="2">Uncharacterized protein</fullName>
    </submittedName>
</protein>
<dbReference type="Proteomes" id="UP000015106">
    <property type="component" value="Chromosome 3"/>
</dbReference>
<proteinExistence type="predicted"/>
<accession>A0A8R7PXS0</accession>
<evidence type="ECO:0000313" key="2">
    <source>
        <dbReference type="EnsemblPlants" id="TuG1812G0300004515.01.T01.cds321438"/>
    </source>
</evidence>
<reference evidence="3" key="1">
    <citation type="journal article" date="2013" name="Nature">
        <title>Draft genome of the wheat A-genome progenitor Triticum urartu.</title>
        <authorList>
            <person name="Ling H.Q."/>
            <person name="Zhao S."/>
            <person name="Liu D."/>
            <person name="Wang J."/>
            <person name="Sun H."/>
            <person name="Zhang C."/>
            <person name="Fan H."/>
            <person name="Li D."/>
            <person name="Dong L."/>
            <person name="Tao Y."/>
            <person name="Gao C."/>
            <person name="Wu H."/>
            <person name="Li Y."/>
            <person name="Cui Y."/>
            <person name="Guo X."/>
            <person name="Zheng S."/>
            <person name="Wang B."/>
            <person name="Yu K."/>
            <person name="Liang Q."/>
            <person name="Yang W."/>
            <person name="Lou X."/>
            <person name="Chen J."/>
            <person name="Feng M."/>
            <person name="Jian J."/>
            <person name="Zhang X."/>
            <person name="Luo G."/>
            <person name="Jiang Y."/>
            <person name="Liu J."/>
            <person name="Wang Z."/>
            <person name="Sha Y."/>
            <person name="Zhang B."/>
            <person name="Wu H."/>
            <person name="Tang D."/>
            <person name="Shen Q."/>
            <person name="Xue P."/>
            <person name="Zou S."/>
            <person name="Wang X."/>
            <person name="Liu X."/>
            <person name="Wang F."/>
            <person name="Yang Y."/>
            <person name="An X."/>
            <person name="Dong Z."/>
            <person name="Zhang K."/>
            <person name="Zhang X."/>
            <person name="Luo M.C."/>
            <person name="Dvorak J."/>
            <person name="Tong Y."/>
            <person name="Wang J."/>
            <person name="Yang H."/>
            <person name="Li Z."/>
            <person name="Wang D."/>
            <person name="Zhang A."/>
            <person name="Wang J."/>
        </authorList>
    </citation>
    <scope>NUCLEOTIDE SEQUENCE</scope>
    <source>
        <strain evidence="3">cv. G1812</strain>
    </source>
</reference>
<evidence type="ECO:0000256" key="1">
    <source>
        <dbReference type="SAM" id="MobiDB-lite"/>
    </source>
</evidence>
<organism evidence="2 3">
    <name type="scientific">Triticum urartu</name>
    <name type="common">Red wild einkorn</name>
    <name type="synonym">Crithodium urartu</name>
    <dbReference type="NCBI Taxonomy" id="4572"/>
    <lineage>
        <taxon>Eukaryota</taxon>
        <taxon>Viridiplantae</taxon>
        <taxon>Streptophyta</taxon>
        <taxon>Embryophyta</taxon>
        <taxon>Tracheophyta</taxon>
        <taxon>Spermatophyta</taxon>
        <taxon>Magnoliopsida</taxon>
        <taxon>Liliopsida</taxon>
        <taxon>Poales</taxon>
        <taxon>Poaceae</taxon>
        <taxon>BOP clade</taxon>
        <taxon>Pooideae</taxon>
        <taxon>Triticodae</taxon>
        <taxon>Triticeae</taxon>
        <taxon>Triticinae</taxon>
        <taxon>Triticum</taxon>
    </lineage>
</organism>
<keyword evidence="3" id="KW-1185">Reference proteome</keyword>
<dbReference type="PROSITE" id="PS51257">
    <property type="entry name" value="PROKAR_LIPOPROTEIN"/>
    <property type="match status" value="1"/>
</dbReference>
<dbReference type="Gramene" id="TuG1812G0300004515.01.T01">
    <property type="protein sequence ID" value="TuG1812G0300004515.01.T01.cds321438"/>
    <property type="gene ID" value="TuG1812G0300004515.01"/>
</dbReference>